<evidence type="ECO:0000256" key="2">
    <source>
        <dbReference type="ARBA" id="ARBA00023054"/>
    </source>
</evidence>
<dbReference type="GeneID" id="105993196"/>
<reference evidence="5" key="1">
    <citation type="submission" date="2025-08" db="UniProtKB">
        <authorList>
            <consortium name="RefSeq"/>
        </authorList>
    </citation>
    <scope>IDENTIFICATION</scope>
    <source>
        <tissue evidence="5">Kidney</tissue>
    </source>
</reference>
<evidence type="ECO:0000313" key="5">
    <source>
        <dbReference type="RefSeq" id="XP_012881830.1"/>
    </source>
</evidence>
<protein>
    <submittedName>
        <fullName evidence="5">Tumor protein D55</fullName>
    </submittedName>
</protein>
<feature type="region of interest" description="Disordered" evidence="3">
    <location>
        <begin position="58"/>
        <end position="81"/>
    </location>
</feature>
<dbReference type="OrthoDB" id="10000687at2759"/>
<dbReference type="InterPro" id="IPR007327">
    <property type="entry name" value="TPD52"/>
</dbReference>
<comment type="similarity">
    <text evidence="1">Belongs to the TPD52 family.</text>
</comment>
<proteinExistence type="inferred from homology"/>
<evidence type="ECO:0000313" key="4">
    <source>
        <dbReference type="Proteomes" id="UP000081671"/>
    </source>
</evidence>
<feature type="compositionally biased region" description="Polar residues" evidence="3">
    <location>
        <begin position="58"/>
        <end position="73"/>
    </location>
</feature>
<dbReference type="PANTHER" id="PTHR19307">
    <property type="entry name" value="TUMOR PROTEIN D52"/>
    <property type="match status" value="1"/>
</dbReference>
<dbReference type="KEGG" id="dord:105993196"/>
<dbReference type="InParanoid" id="A0A1S3FZL6"/>
<keyword evidence="2" id="KW-0175">Coiled coil</keyword>
<dbReference type="GO" id="GO:0005737">
    <property type="term" value="C:cytoplasm"/>
    <property type="evidence" value="ECO:0007669"/>
    <property type="project" value="TreeGrafter"/>
</dbReference>
<evidence type="ECO:0000256" key="3">
    <source>
        <dbReference type="SAM" id="MobiDB-lite"/>
    </source>
</evidence>
<dbReference type="Proteomes" id="UP000081671">
    <property type="component" value="Unplaced"/>
</dbReference>
<dbReference type="Pfam" id="PF04201">
    <property type="entry name" value="TPD52"/>
    <property type="match status" value="1"/>
</dbReference>
<keyword evidence="4" id="KW-1185">Reference proteome</keyword>
<feature type="region of interest" description="Disordered" evidence="3">
    <location>
        <begin position="197"/>
        <end position="229"/>
    </location>
</feature>
<feature type="region of interest" description="Disordered" evidence="3">
    <location>
        <begin position="1"/>
        <end position="22"/>
    </location>
</feature>
<dbReference type="RefSeq" id="XP_012881830.1">
    <property type="nucleotide sequence ID" value="XM_013026376.1"/>
</dbReference>
<organism evidence="4 5">
    <name type="scientific">Dipodomys ordii</name>
    <name type="common">Ord's kangaroo rat</name>
    <dbReference type="NCBI Taxonomy" id="10020"/>
    <lineage>
        <taxon>Eukaryota</taxon>
        <taxon>Metazoa</taxon>
        <taxon>Chordata</taxon>
        <taxon>Craniata</taxon>
        <taxon>Vertebrata</taxon>
        <taxon>Euteleostomi</taxon>
        <taxon>Mammalia</taxon>
        <taxon>Eutheria</taxon>
        <taxon>Euarchontoglires</taxon>
        <taxon>Glires</taxon>
        <taxon>Rodentia</taxon>
        <taxon>Castorimorpha</taxon>
        <taxon>Heteromyidae</taxon>
        <taxon>Dipodomyinae</taxon>
        <taxon>Dipodomys</taxon>
    </lineage>
</organism>
<name>A0A1S3FZL6_DIPOR</name>
<gene>
    <name evidence="5" type="primary">Tpd52l3</name>
</gene>
<evidence type="ECO:0000256" key="1">
    <source>
        <dbReference type="ARBA" id="ARBA00005702"/>
    </source>
</evidence>
<sequence length="229" mass="24907">MEPSGLESLPTGREADPTGLDFESARHDYFSAGHELDSLYQELDLDSLNEDLSLSMANTSAGTSQPHPTSEPENLTEAEQTELKSELAKLEAEILTLRDVLAAKERRCAELKKKLGLTALVGLRQNLSKSWHEVQVSNTYVKQKTSTALSNMGSAICRKLEDMKKSATFRSFEGLMGTIKSRVVGGRELDGDCLPSSVGNADDSLSIPGSGDDAILMPEDHLFPSHKPE</sequence>
<feature type="compositionally biased region" description="Basic and acidic residues" evidence="3">
    <location>
        <begin position="218"/>
        <end position="229"/>
    </location>
</feature>
<dbReference type="FunCoup" id="A0A1S3FZL6">
    <property type="interactions" value="311"/>
</dbReference>
<accession>A0A1S3FZL6</accession>
<dbReference type="CTD" id="89882"/>
<dbReference type="AlphaFoldDB" id="A0A1S3FZL6"/>
<dbReference type="PANTHER" id="PTHR19307:SF5">
    <property type="entry name" value="TUMOR PROTEIN D55"/>
    <property type="match status" value="1"/>
</dbReference>